<feature type="binding site" evidence="10">
    <location>
        <position position="63"/>
    </location>
    <ligand>
        <name>Zn(2+)</name>
        <dbReference type="ChEBI" id="CHEBI:29105"/>
    </ligand>
</feature>
<evidence type="ECO:0000256" key="7">
    <source>
        <dbReference type="ARBA" id="ARBA00022833"/>
    </source>
</evidence>
<feature type="binding site" evidence="10">
    <location>
        <position position="173"/>
    </location>
    <ligand>
        <name>Zn(2+)</name>
        <dbReference type="ChEBI" id="CHEBI:29105"/>
    </ligand>
</feature>
<dbReference type="PANTHER" id="PTHR30390:SF6">
    <property type="entry name" value="DNAA INITIATOR-ASSOCIATING PROTEIN DIAA"/>
    <property type="match status" value="1"/>
</dbReference>
<feature type="binding site" evidence="10">
    <location>
        <position position="123"/>
    </location>
    <ligand>
        <name>substrate</name>
    </ligand>
</feature>
<dbReference type="Proteomes" id="UP000824366">
    <property type="component" value="Chromosome"/>
</dbReference>
<dbReference type="InterPro" id="IPR004515">
    <property type="entry name" value="Phosphoheptose_Isoase"/>
</dbReference>
<dbReference type="HAMAP" id="MF_00067">
    <property type="entry name" value="GmhA"/>
    <property type="match status" value="1"/>
</dbReference>
<comment type="catalytic activity">
    <reaction evidence="1 10">
        <text>2 D-sedoheptulose 7-phosphate = D-glycero-alpha-D-manno-heptose 7-phosphate + D-glycero-beta-D-manno-heptose 7-phosphate</text>
        <dbReference type="Rhea" id="RHEA:27489"/>
        <dbReference type="ChEBI" id="CHEBI:57483"/>
        <dbReference type="ChEBI" id="CHEBI:60203"/>
        <dbReference type="ChEBI" id="CHEBI:60204"/>
        <dbReference type="EC" id="5.3.1.28"/>
    </reaction>
</comment>
<comment type="miscellaneous">
    <text evidence="10">The reaction produces a racemic mixture of D-glycero-alpha-D-manno-heptose 7-phosphate and D-glycero-beta-D-manno-heptose 7-phosphate.</text>
</comment>
<keyword evidence="9 10" id="KW-0119">Carbohydrate metabolism</keyword>
<dbReference type="NCBIfam" id="TIGR00441">
    <property type="entry name" value="gmhA"/>
    <property type="match status" value="1"/>
</dbReference>
<dbReference type="InterPro" id="IPR001347">
    <property type="entry name" value="SIS_dom"/>
</dbReference>
<dbReference type="Pfam" id="PF13580">
    <property type="entry name" value="SIS_2"/>
    <property type="match status" value="1"/>
</dbReference>
<keyword evidence="6 10" id="KW-0479">Metal-binding</keyword>
<evidence type="ECO:0000313" key="12">
    <source>
        <dbReference type="EMBL" id="BCO29592.1"/>
    </source>
</evidence>
<dbReference type="Gene3D" id="3.40.50.10490">
    <property type="entry name" value="Glucose-6-phosphate isomerase like protein, domain 1"/>
    <property type="match status" value="1"/>
</dbReference>
<evidence type="ECO:0000256" key="5">
    <source>
        <dbReference type="ARBA" id="ARBA00022490"/>
    </source>
</evidence>
<feature type="binding site" evidence="10">
    <location>
        <position position="63"/>
    </location>
    <ligand>
        <name>substrate</name>
    </ligand>
</feature>
<dbReference type="RefSeq" id="WP_223905761.1">
    <property type="nucleotide sequence ID" value="NZ_AP024238.1"/>
</dbReference>
<dbReference type="SUPFAM" id="SSF53697">
    <property type="entry name" value="SIS domain"/>
    <property type="match status" value="1"/>
</dbReference>
<protein>
    <recommendedName>
        <fullName evidence="10">Phosphoheptose isomerase</fullName>
        <ecNumber evidence="10">5.3.1.28</ecNumber>
    </recommendedName>
    <alternativeName>
        <fullName evidence="10">Sedoheptulose 7-phosphate isomerase</fullName>
    </alternativeName>
</protein>
<gene>
    <name evidence="10" type="primary">gmhA</name>
    <name evidence="12" type="ORF">MIZ03_4515</name>
</gene>
<dbReference type="EMBL" id="AP024238">
    <property type="protein sequence ID" value="BCO29592.1"/>
    <property type="molecule type" value="Genomic_DNA"/>
</dbReference>
<sequence>MLEQRIQQHFIDSADLKYHAAPLLSKPIADAVQALLACVTSGGKVLSCGNGGSAADAQHFSAEFVGRFERERPELAAIALTTDSSILTAIANDYDFNVVFSRQVRALGQPGDVLLAISTSGNSANVLAAIEAAHERDMVVIGLSGRGGGKMNQALRDTDVHISVPHDRTARVQEVHLLTLHCLCDAVDALLLGDQETSL</sequence>
<dbReference type="InterPro" id="IPR046348">
    <property type="entry name" value="SIS_dom_sf"/>
</dbReference>
<comment type="subcellular location">
    <subcellularLocation>
        <location evidence="3 10">Cytoplasm</location>
    </subcellularLocation>
</comment>
<comment type="cofactor">
    <cofactor evidence="10">
        <name>Zn(2+)</name>
        <dbReference type="ChEBI" id="CHEBI:29105"/>
    </cofactor>
    <text evidence="10">Binds 1 zinc ion per subunit.</text>
</comment>
<comment type="subunit">
    <text evidence="10">Homotetramer.</text>
</comment>
<keyword evidence="13" id="KW-1185">Reference proteome</keyword>
<comment type="pathway">
    <text evidence="10">Carbohydrate biosynthesis; D-glycero-D-manno-heptose 7-phosphate biosynthesis; D-glycero-alpha-D-manno-heptose 7-phosphate and D-glycero-beta-D-manno-heptose 7-phosphate from sedoheptulose 7-phosphate: step 1/1.</text>
</comment>
<reference evidence="12 13" key="1">
    <citation type="journal article" date="2021" name="Microbiol. Spectr.">
        <title>A Single Bacterium Capable of Oxidation and Reduction of Iron at Circumneutral pH.</title>
        <authorList>
            <person name="Kato S."/>
            <person name="Ohkuma M."/>
        </authorList>
    </citation>
    <scope>NUCLEOTIDE SEQUENCE [LARGE SCALE GENOMIC DNA]</scope>
    <source>
        <strain evidence="12 13">MIZ03</strain>
    </source>
</reference>
<evidence type="ECO:0000313" key="13">
    <source>
        <dbReference type="Proteomes" id="UP000824366"/>
    </source>
</evidence>
<dbReference type="EC" id="5.3.1.28" evidence="10"/>
<evidence type="ECO:0000256" key="1">
    <source>
        <dbReference type="ARBA" id="ARBA00000348"/>
    </source>
</evidence>
<name>A0ABM7MT72_9BURK</name>
<evidence type="ECO:0000256" key="4">
    <source>
        <dbReference type="ARBA" id="ARBA00009894"/>
    </source>
</evidence>
<dbReference type="NCBIfam" id="NF010546">
    <property type="entry name" value="PRK13936.1"/>
    <property type="match status" value="1"/>
</dbReference>
<evidence type="ECO:0000256" key="10">
    <source>
        <dbReference type="HAMAP-Rule" id="MF_00067"/>
    </source>
</evidence>
<feature type="domain" description="SIS" evidence="11">
    <location>
        <begin position="31"/>
        <end position="197"/>
    </location>
</feature>
<proteinExistence type="inferred from homology"/>
<evidence type="ECO:0000256" key="2">
    <source>
        <dbReference type="ARBA" id="ARBA00003172"/>
    </source>
</evidence>
<evidence type="ECO:0000256" key="8">
    <source>
        <dbReference type="ARBA" id="ARBA00023235"/>
    </source>
</evidence>
<keyword evidence="7 10" id="KW-0862">Zinc</keyword>
<comment type="similarity">
    <text evidence="4 10">Belongs to the SIS family. GmhA subfamily.</text>
</comment>
<dbReference type="PROSITE" id="PS51464">
    <property type="entry name" value="SIS"/>
    <property type="match status" value="1"/>
</dbReference>
<dbReference type="CDD" id="cd05006">
    <property type="entry name" value="SIS_GmhA"/>
    <property type="match status" value="1"/>
</dbReference>
<comment type="function">
    <text evidence="2 10">Catalyzes the isomerization of sedoheptulose 7-phosphate in D-glycero-D-manno-heptose 7-phosphate.</text>
</comment>
<feature type="binding site" evidence="10">
    <location>
        <position position="181"/>
    </location>
    <ligand>
        <name>Zn(2+)</name>
        <dbReference type="ChEBI" id="CHEBI:29105"/>
    </ligand>
</feature>
<organism evidence="12 13">
    <name type="scientific">Rhodoferax lithotrophicus</name>
    <dbReference type="NCBI Taxonomy" id="2798804"/>
    <lineage>
        <taxon>Bacteria</taxon>
        <taxon>Pseudomonadati</taxon>
        <taxon>Pseudomonadota</taxon>
        <taxon>Betaproteobacteria</taxon>
        <taxon>Burkholderiales</taxon>
        <taxon>Comamonadaceae</taxon>
        <taxon>Rhodoferax</taxon>
    </lineage>
</organism>
<evidence type="ECO:0000256" key="3">
    <source>
        <dbReference type="ARBA" id="ARBA00004496"/>
    </source>
</evidence>
<feature type="binding site" evidence="10">
    <location>
        <position position="59"/>
    </location>
    <ligand>
        <name>Zn(2+)</name>
        <dbReference type="ChEBI" id="CHEBI:29105"/>
    </ligand>
</feature>
<accession>A0ABM7MT72</accession>
<evidence type="ECO:0000259" key="11">
    <source>
        <dbReference type="PROSITE" id="PS51464"/>
    </source>
</evidence>
<keyword evidence="8 10" id="KW-0413">Isomerase</keyword>
<dbReference type="PANTHER" id="PTHR30390">
    <property type="entry name" value="SEDOHEPTULOSE 7-PHOSPHATE ISOMERASE / DNAA INITIATOR-ASSOCIATING FACTOR FOR REPLICATION INITIATION"/>
    <property type="match status" value="1"/>
</dbReference>
<dbReference type="InterPro" id="IPR050099">
    <property type="entry name" value="SIS_GmhA/DiaA_subfam"/>
</dbReference>
<feature type="binding site" evidence="10">
    <location>
        <begin position="50"/>
        <end position="52"/>
    </location>
    <ligand>
        <name>substrate</name>
    </ligand>
</feature>
<keyword evidence="5 10" id="KW-0963">Cytoplasm</keyword>
<evidence type="ECO:0000256" key="6">
    <source>
        <dbReference type="ARBA" id="ARBA00022723"/>
    </source>
</evidence>
<evidence type="ECO:0000256" key="9">
    <source>
        <dbReference type="ARBA" id="ARBA00023277"/>
    </source>
</evidence>
<feature type="binding site" evidence="10">
    <location>
        <begin position="118"/>
        <end position="120"/>
    </location>
    <ligand>
        <name>substrate</name>
    </ligand>
</feature>
<dbReference type="InterPro" id="IPR035461">
    <property type="entry name" value="GmhA/DiaA"/>
</dbReference>
<dbReference type="GO" id="GO:0016853">
    <property type="term" value="F:isomerase activity"/>
    <property type="evidence" value="ECO:0007669"/>
    <property type="project" value="UniProtKB-KW"/>
</dbReference>
<feature type="binding site" evidence="10">
    <location>
        <position position="173"/>
    </location>
    <ligand>
        <name>substrate</name>
    </ligand>
</feature>
<feature type="binding site" evidence="10">
    <location>
        <begin position="92"/>
        <end position="93"/>
    </location>
    <ligand>
        <name>substrate</name>
    </ligand>
</feature>